<dbReference type="SUPFAM" id="SSF55729">
    <property type="entry name" value="Acyl-CoA N-acyltransferases (Nat)"/>
    <property type="match status" value="1"/>
</dbReference>
<dbReference type="Proteomes" id="UP000886741">
    <property type="component" value="Unassembled WGS sequence"/>
</dbReference>
<gene>
    <name evidence="2" type="ORF">IAA83_10265</name>
</gene>
<accession>A0A9D1FAW5</accession>
<sequence>MKKWLSWIEQGKPLRNHYSLFDDGVYCGESFYSIDMDHDNSAALDIKLFSFARGKGIGTAGLKHAIKEAFANGAKTVWVDPNPQNVKAIALYQRLGFVVKEPPAHVAQREEGCDAVYMELKQ</sequence>
<dbReference type="Gene3D" id="3.40.630.30">
    <property type="match status" value="1"/>
</dbReference>
<feature type="domain" description="N-acetyltransferase" evidence="1">
    <location>
        <begin position="1"/>
        <end position="122"/>
    </location>
</feature>
<dbReference type="Pfam" id="PF00583">
    <property type="entry name" value="Acetyltransf_1"/>
    <property type="match status" value="1"/>
</dbReference>
<dbReference type="InterPro" id="IPR000182">
    <property type="entry name" value="GNAT_dom"/>
</dbReference>
<evidence type="ECO:0000313" key="2">
    <source>
        <dbReference type="EMBL" id="HIS65732.1"/>
    </source>
</evidence>
<reference evidence="2" key="2">
    <citation type="journal article" date="2021" name="PeerJ">
        <title>Extensive microbial diversity within the chicken gut microbiome revealed by metagenomics and culture.</title>
        <authorList>
            <person name="Gilroy R."/>
            <person name="Ravi A."/>
            <person name="Getino M."/>
            <person name="Pursley I."/>
            <person name="Horton D.L."/>
            <person name="Alikhan N.F."/>
            <person name="Baker D."/>
            <person name="Gharbi K."/>
            <person name="Hall N."/>
            <person name="Watson M."/>
            <person name="Adriaenssens E.M."/>
            <person name="Foster-Nyarko E."/>
            <person name="Jarju S."/>
            <person name="Secka A."/>
            <person name="Antonio M."/>
            <person name="Oren A."/>
            <person name="Chaudhuri R.R."/>
            <person name="La Ragione R."/>
            <person name="Hildebrand F."/>
            <person name="Pallen M.J."/>
        </authorList>
    </citation>
    <scope>NUCLEOTIDE SEQUENCE</scope>
    <source>
        <strain evidence="2">ChiBcec16-1751</strain>
    </source>
</reference>
<protein>
    <submittedName>
        <fullName evidence="2">GNAT family N-acetyltransferase</fullName>
    </submittedName>
</protein>
<evidence type="ECO:0000259" key="1">
    <source>
        <dbReference type="PROSITE" id="PS51186"/>
    </source>
</evidence>
<name>A0A9D1FAW5_9FIRM</name>
<dbReference type="AlphaFoldDB" id="A0A9D1FAW5"/>
<dbReference type="PROSITE" id="PS51186">
    <property type="entry name" value="GNAT"/>
    <property type="match status" value="1"/>
</dbReference>
<dbReference type="InterPro" id="IPR016181">
    <property type="entry name" value="Acyl_CoA_acyltransferase"/>
</dbReference>
<dbReference type="EMBL" id="DVJJ01000157">
    <property type="protein sequence ID" value="HIS65732.1"/>
    <property type="molecule type" value="Genomic_DNA"/>
</dbReference>
<proteinExistence type="predicted"/>
<dbReference type="GO" id="GO:0016747">
    <property type="term" value="F:acyltransferase activity, transferring groups other than amino-acyl groups"/>
    <property type="evidence" value="ECO:0007669"/>
    <property type="project" value="InterPro"/>
</dbReference>
<dbReference type="CDD" id="cd04301">
    <property type="entry name" value="NAT_SF"/>
    <property type="match status" value="1"/>
</dbReference>
<comment type="caution">
    <text evidence="2">The sequence shown here is derived from an EMBL/GenBank/DDBJ whole genome shotgun (WGS) entry which is preliminary data.</text>
</comment>
<organism evidence="2 3">
    <name type="scientific">Candidatus Avoscillospira avistercoris</name>
    <dbReference type="NCBI Taxonomy" id="2840707"/>
    <lineage>
        <taxon>Bacteria</taxon>
        <taxon>Bacillati</taxon>
        <taxon>Bacillota</taxon>
        <taxon>Clostridia</taxon>
        <taxon>Eubacteriales</taxon>
        <taxon>Oscillospiraceae</taxon>
        <taxon>Oscillospiraceae incertae sedis</taxon>
        <taxon>Candidatus Avoscillospira</taxon>
    </lineage>
</organism>
<evidence type="ECO:0000313" key="3">
    <source>
        <dbReference type="Proteomes" id="UP000886741"/>
    </source>
</evidence>
<reference evidence="2" key="1">
    <citation type="submission" date="2020-10" db="EMBL/GenBank/DDBJ databases">
        <authorList>
            <person name="Gilroy R."/>
        </authorList>
    </citation>
    <scope>NUCLEOTIDE SEQUENCE</scope>
    <source>
        <strain evidence="2">ChiBcec16-1751</strain>
    </source>
</reference>